<name>A0A2P4Z7F3_9HYPO</name>
<accession>A0A2P4Z7F3</accession>
<keyword evidence="3" id="KW-1185">Reference proteome</keyword>
<proteinExistence type="predicted"/>
<protein>
    <submittedName>
        <fullName evidence="2">Uncharacterized protein</fullName>
    </submittedName>
</protein>
<dbReference type="AlphaFoldDB" id="A0A2P4Z7F3"/>
<dbReference type="GeneID" id="29989844"/>
<feature type="signal peptide" evidence="1">
    <location>
        <begin position="1"/>
        <end position="20"/>
    </location>
</feature>
<evidence type="ECO:0000313" key="3">
    <source>
        <dbReference type="Proteomes" id="UP000054821"/>
    </source>
</evidence>
<organism evidence="2 3">
    <name type="scientific">Trichoderma gamsii</name>
    <dbReference type="NCBI Taxonomy" id="398673"/>
    <lineage>
        <taxon>Eukaryota</taxon>
        <taxon>Fungi</taxon>
        <taxon>Dikarya</taxon>
        <taxon>Ascomycota</taxon>
        <taxon>Pezizomycotina</taxon>
        <taxon>Sordariomycetes</taxon>
        <taxon>Hypocreomycetidae</taxon>
        <taxon>Hypocreales</taxon>
        <taxon>Hypocreaceae</taxon>
        <taxon>Trichoderma</taxon>
    </lineage>
</organism>
<feature type="chain" id="PRO_5015116103" evidence="1">
    <location>
        <begin position="21"/>
        <end position="118"/>
    </location>
</feature>
<dbReference type="EMBL" id="JPDN02000078">
    <property type="protein sequence ID" value="PON20214.1"/>
    <property type="molecule type" value="Genomic_DNA"/>
</dbReference>
<comment type="caution">
    <text evidence="2">The sequence shown here is derived from an EMBL/GenBank/DDBJ whole genome shotgun (WGS) entry which is preliminary data.</text>
</comment>
<sequence length="118" mass="13839">MLFKSTLLLPALLALGLATAVPGSDVEEDLVARGAEFGDNVAARDIEAEDLAARDRTPDCGRDASWDPRSRRCFCHQRGWIYYDDGRICCRRDWYYDHRSFRCCRRSDWDFQRQRCRR</sequence>
<evidence type="ECO:0000256" key="1">
    <source>
        <dbReference type="SAM" id="SignalP"/>
    </source>
</evidence>
<reference evidence="2 3" key="1">
    <citation type="journal article" date="2016" name="Genome Announc.">
        <title>Draft Whole-Genome Sequence of Trichoderma gamsii T6085, a Promising Biocontrol Agent of Fusarium Head Blight on Wheat.</title>
        <authorList>
            <person name="Baroncelli R."/>
            <person name="Zapparata A."/>
            <person name="Piaggeschi G."/>
            <person name="Sarrocco S."/>
            <person name="Vannacci G."/>
        </authorList>
    </citation>
    <scope>NUCLEOTIDE SEQUENCE [LARGE SCALE GENOMIC DNA]</scope>
    <source>
        <strain evidence="2 3">T6085</strain>
    </source>
</reference>
<dbReference type="Proteomes" id="UP000054821">
    <property type="component" value="Unassembled WGS sequence"/>
</dbReference>
<gene>
    <name evidence="2" type="ORF">TGAM01_v210935</name>
</gene>
<evidence type="ECO:0000313" key="2">
    <source>
        <dbReference type="EMBL" id="PON20214.1"/>
    </source>
</evidence>
<keyword evidence="1" id="KW-0732">Signal</keyword>
<dbReference type="RefSeq" id="XP_018657023.1">
    <property type="nucleotide sequence ID" value="XM_018809761.1"/>
</dbReference>